<dbReference type="EMBL" id="CM042887">
    <property type="protein sequence ID" value="KAI4329659.1"/>
    <property type="molecule type" value="Genomic_DNA"/>
</dbReference>
<sequence length="584" mass="64884">MEDCPITRGVCGDGTEDQEPEPNICGICFAEEGKAMRGAIDSCDHYFCFVCIMEWAKVESRCPACKRRFEKIIRPGGAFAPERVVRVPARDQANHRHFDPYVDTRCAVCGGMQDECYLLLCDLCDSASHTYCAGLGYTVPSGDWFCCDCSILRREHSSIDEDLNQEDKNPTIRSIKQQVSILDIVREESSNRAAEIPASMSAELREPLVVMDKASGFHDARTVRRRRNVRNHIQLFRENWEALRRGCLYFSPRSERRFDENTAKRRRISTTEHAEANQLSTGSQGIADECAGTSAASQDDYDVDRAWKMMDKARLKQSAHGSTSKTHHTGKSAVRREVGYNHLQSTIPLMRTQDIIQGIRSTAEERRKQIPRPESSALHGNELSAALAGTSKRSDRCQPSMPAKDGRSHFVIPPVNNYSRALAGKCLLRDHQPSSTPSSSVSFTADTPGTSTSSGHRFHGEGMVQKVSISDHSRGKDEAKTAKSEIQSLVKLNLKLLSSRKLETDCFKRIARAATHAILSACGYEDSTKSVEPAIRLAKCPHGPPNSSSSLMPGSCKDCFSEFVRDVVKTTMTRYSQPVPLTIP</sequence>
<keyword evidence="2" id="KW-1185">Reference proteome</keyword>
<proteinExistence type="predicted"/>
<reference evidence="2" key="1">
    <citation type="journal article" date="2023" name="Front. Plant Sci.">
        <title>Chromosomal-level genome assembly of Melastoma candidum provides insights into trichome evolution.</title>
        <authorList>
            <person name="Zhong Y."/>
            <person name="Wu W."/>
            <person name="Sun C."/>
            <person name="Zou P."/>
            <person name="Liu Y."/>
            <person name="Dai S."/>
            <person name="Zhou R."/>
        </authorList>
    </citation>
    <scope>NUCLEOTIDE SEQUENCE [LARGE SCALE GENOMIC DNA]</scope>
</reference>
<name>A0ACB9N227_9MYRT</name>
<evidence type="ECO:0000313" key="2">
    <source>
        <dbReference type="Proteomes" id="UP001057402"/>
    </source>
</evidence>
<comment type="caution">
    <text evidence="1">The sequence shown here is derived from an EMBL/GenBank/DDBJ whole genome shotgun (WGS) entry which is preliminary data.</text>
</comment>
<organism evidence="1 2">
    <name type="scientific">Melastoma candidum</name>
    <dbReference type="NCBI Taxonomy" id="119954"/>
    <lineage>
        <taxon>Eukaryota</taxon>
        <taxon>Viridiplantae</taxon>
        <taxon>Streptophyta</taxon>
        <taxon>Embryophyta</taxon>
        <taxon>Tracheophyta</taxon>
        <taxon>Spermatophyta</taxon>
        <taxon>Magnoliopsida</taxon>
        <taxon>eudicotyledons</taxon>
        <taxon>Gunneridae</taxon>
        <taxon>Pentapetalae</taxon>
        <taxon>rosids</taxon>
        <taxon>malvids</taxon>
        <taxon>Myrtales</taxon>
        <taxon>Melastomataceae</taxon>
        <taxon>Melastomatoideae</taxon>
        <taxon>Melastomateae</taxon>
        <taxon>Melastoma</taxon>
    </lineage>
</organism>
<accession>A0ACB9N227</accession>
<evidence type="ECO:0000313" key="1">
    <source>
        <dbReference type="EMBL" id="KAI4329659.1"/>
    </source>
</evidence>
<dbReference type="Proteomes" id="UP001057402">
    <property type="component" value="Chromosome 8"/>
</dbReference>
<protein>
    <submittedName>
        <fullName evidence="1">Uncharacterized protein</fullName>
    </submittedName>
</protein>
<gene>
    <name evidence="1" type="ORF">MLD38_028020</name>
</gene>